<proteinExistence type="predicted"/>
<dbReference type="AlphaFoldDB" id="A0A377M315"/>
<name>A0A377M315_ENTCL</name>
<reference evidence="1 2" key="1">
    <citation type="submission" date="2018-06" db="EMBL/GenBank/DDBJ databases">
        <authorList>
            <consortium name="Pathogen Informatics"/>
            <person name="Doyle S."/>
        </authorList>
    </citation>
    <scope>NUCLEOTIDE SEQUENCE [LARGE SCALE GENOMIC DNA]</scope>
    <source>
        <strain evidence="1 2">NCTC10005</strain>
    </source>
</reference>
<dbReference type="Proteomes" id="UP000255106">
    <property type="component" value="Unassembled WGS sequence"/>
</dbReference>
<organism evidence="1 2">
    <name type="scientific">Enterobacter cloacae</name>
    <dbReference type="NCBI Taxonomy" id="550"/>
    <lineage>
        <taxon>Bacteria</taxon>
        <taxon>Pseudomonadati</taxon>
        <taxon>Pseudomonadota</taxon>
        <taxon>Gammaproteobacteria</taxon>
        <taxon>Enterobacterales</taxon>
        <taxon>Enterobacteriaceae</taxon>
        <taxon>Enterobacter</taxon>
        <taxon>Enterobacter cloacae complex</taxon>
    </lineage>
</organism>
<gene>
    <name evidence="1" type="ORF">NCTC10005_05099</name>
</gene>
<evidence type="ECO:0000313" key="2">
    <source>
        <dbReference type="Proteomes" id="UP000255106"/>
    </source>
</evidence>
<sequence>MIVWGVGNNGEFKGIYNLVFGFLPAYTVEWEL</sequence>
<protein>
    <submittedName>
        <fullName evidence="1">Uncharacterized protein</fullName>
    </submittedName>
</protein>
<dbReference type="EMBL" id="UGJB01000004">
    <property type="protein sequence ID" value="STQ12313.1"/>
    <property type="molecule type" value="Genomic_DNA"/>
</dbReference>
<accession>A0A377M315</accession>
<evidence type="ECO:0000313" key="1">
    <source>
        <dbReference type="EMBL" id="STQ12313.1"/>
    </source>
</evidence>